<evidence type="ECO:0000313" key="9">
    <source>
        <dbReference type="EMBL" id="MBE6092671.1"/>
    </source>
</evidence>
<name>A0A927WQJ7_SELRU</name>
<organism evidence="9 10">
    <name type="scientific">Selenomonas ruminantium</name>
    <dbReference type="NCBI Taxonomy" id="971"/>
    <lineage>
        <taxon>Bacteria</taxon>
        <taxon>Bacillati</taxon>
        <taxon>Bacillota</taxon>
        <taxon>Negativicutes</taxon>
        <taxon>Selenomonadales</taxon>
        <taxon>Selenomonadaceae</taxon>
        <taxon>Selenomonas</taxon>
    </lineage>
</organism>
<dbReference type="Pfam" id="PF00005">
    <property type="entry name" value="ABC_tran"/>
    <property type="match status" value="1"/>
</dbReference>
<dbReference type="GO" id="GO:0005524">
    <property type="term" value="F:ATP binding"/>
    <property type="evidence" value="ECO:0007669"/>
    <property type="project" value="UniProtKB-KW"/>
</dbReference>
<evidence type="ECO:0000256" key="5">
    <source>
        <dbReference type="ARBA" id="ARBA00022741"/>
    </source>
</evidence>
<comment type="subcellular location">
    <subcellularLocation>
        <location evidence="1">Cell membrane</location>
        <topology evidence="1">Peripheral membrane protein</topology>
    </subcellularLocation>
</comment>
<dbReference type="GO" id="GO:0016887">
    <property type="term" value="F:ATP hydrolysis activity"/>
    <property type="evidence" value="ECO:0007669"/>
    <property type="project" value="InterPro"/>
</dbReference>
<comment type="similarity">
    <text evidence="2">Belongs to the ABC transporter superfamily.</text>
</comment>
<dbReference type="InterPro" id="IPR050388">
    <property type="entry name" value="ABC_Ni/Peptide_Import"/>
</dbReference>
<evidence type="ECO:0000313" key="10">
    <source>
        <dbReference type="Proteomes" id="UP000761380"/>
    </source>
</evidence>
<gene>
    <name evidence="9" type="ORF">E7201_05835</name>
</gene>
<reference evidence="9" key="1">
    <citation type="submission" date="2019-04" db="EMBL/GenBank/DDBJ databases">
        <title>Evolution of Biomass-Degrading Anaerobic Consortia Revealed by Metagenomics.</title>
        <authorList>
            <person name="Peng X."/>
        </authorList>
    </citation>
    <scope>NUCLEOTIDE SEQUENCE</scope>
    <source>
        <strain evidence="9">SIG240</strain>
    </source>
</reference>
<comment type="caution">
    <text evidence="9">The sequence shown here is derived from an EMBL/GenBank/DDBJ whole genome shotgun (WGS) entry which is preliminary data.</text>
</comment>
<evidence type="ECO:0000256" key="7">
    <source>
        <dbReference type="ARBA" id="ARBA00023136"/>
    </source>
</evidence>
<dbReference type="PROSITE" id="PS00211">
    <property type="entry name" value="ABC_TRANSPORTER_1"/>
    <property type="match status" value="1"/>
</dbReference>
<dbReference type="InterPro" id="IPR027417">
    <property type="entry name" value="P-loop_NTPase"/>
</dbReference>
<dbReference type="SUPFAM" id="SSF52540">
    <property type="entry name" value="P-loop containing nucleoside triphosphate hydrolases"/>
    <property type="match status" value="1"/>
</dbReference>
<keyword evidence="7" id="KW-0472">Membrane</keyword>
<dbReference type="PROSITE" id="PS50893">
    <property type="entry name" value="ABC_TRANSPORTER_2"/>
    <property type="match status" value="1"/>
</dbReference>
<dbReference type="InterPro" id="IPR003439">
    <property type="entry name" value="ABC_transporter-like_ATP-bd"/>
</dbReference>
<dbReference type="GO" id="GO:0005886">
    <property type="term" value="C:plasma membrane"/>
    <property type="evidence" value="ECO:0007669"/>
    <property type="project" value="UniProtKB-SubCell"/>
</dbReference>
<keyword evidence="5" id="KW-0547">Nucleotide-binding</keyword>
<protein>
    <submittedName>
        <fullName evidence="9">ABC transporter ATP-binding protein</fullName>
    </submittedName>
</protein>
<feature type="domain" description="ABC transporter" evidence="8">
    <location>
        <begin position="3"/>
        <end position="249"/>
    </location>
</feature>
<evidence type="ECO:0000259" key="8">
    <source>
        <dbReference type="PROSITE" id="PS50893"/>
    </source>
</evidence>
<dbReference type="CDD" id="cd03257">
    <property type="entry name" value="ABC_NikE_OppD_transporters"/>
    <property type="match status" value="1"/>
</dbReference>
<proteinExistence type="inferred from homology"/>
<keyword evidence="6 9" id="KW-0067">ATP-binding</keyword>
<evidence type="ECO:0000256" key="4">
    <source>
        <dbReference type="ARBA" id="ARBA00022475"/>
    </source>
</evidence>
<dbReference type="InterPro" id="IPR017871">
    <property type="entry name" value="ABC_transporter-like_CS"/>
</dbReference>
<evidence type="ECO:0000256" key="3">
    <source>
        <dbReference type="ARBA" id="ARBA00022448"/>
    </source>
</evidence>
<dbReference type="PANTHER" id="PTHR43297:SF2">
    <property type="entry name" value="DIPEPTIDE TRANSPORT ATP-BINDING PROTEIN DPPD"/>
    <property type="match status" value="1"/>
</dbReference>
<dbReference type="FunFam" id="3.40.50.300:FF:000016">
    <property type="entry name" value="Oligopeptide ABC transporter ATP-binding component"/>
    <property type="match status" value="1"/>
</dbReference>
<dbReference type="PANTHER" id="PTHR43297">
    <property type="entry name" value="OLIGOPEPTIDE TRANSPORT ATP-BINDING PROTEIN APPD"/>
    <property type="match status" value="1"/>
</dbReference>
<dbReference type="EMBL" id="SVBY01000032">
    <property type="protein sequence ID" value="MBE6092671.1"/>
    <property type="molecule type" value="Genomic_DNA"/>
</dbReference>
<dbReference type="Gene3D" id="3.40.50.300">
    <property type="entry name" value="P-loop containing nucleotide triphosphate hydrolases"/>
    <property type="match status" value="1"/>
</dbReference>
<accession>A0A927WQJ7</accession>
<keyword evidence="3" id="KW-0813">Transport</keyword>
<dbReference type="Proteomes" id="UP000761380">
    <property type="component" value="Unassembled WGS sequence"/>
</dbReference>
<dbReference type="SMART" id="SM00382">
    <property type="entry name" value="AAA"/>
    <property type="match status" value="1"/>
</dbReference>
<dbReference type="InterPro" id="IPR003593">
    <property type="entry name" value="AAA+_ATPase"/>
</dbReference>
<keyword evidence="4" id="KW-1003">Cell membrane</keyword>
<evidence type="ECO:0000256" key="2">
    <source>
        <dbReference type="ARBA" id="ARBA00005417"/>
    </source>
</evidence>
<sequence length="262" mass="27940">MLLDIKNLSIAYQGKPTVSDISFALQAGEILAIVGESGSGKTTVIRAIIGCLSGNGQVSGGQINFAGRDIAHLSNKEWLSLRGKDIAMIFQDSGNMLNPVQTIGKQFVEYLQLHSSMSKREAAEKACSLLARMNLPDPQHVMESHAFELSGGMRQRVGIAMALAFAPKLLLADEPTSALDVTTQAQIVDELMQVVQEAGSAMIIVTHNIGVAAHMADKIMVMAGGKVVEYGSTAEVIENPQADYTRTLLQAVPEIGGTRYVG</sequence>
<dbReference type="AlphaFoldDB" id="A0A927WQJ7"/>
<evidence type="ECO:0000256" key="6">
    <source>
        <dbReference type="ARBA" id="ARBA00022840"/>
    </source>
</evidence>
<evidence type="ECO:0000256" key="1">
    <source>
        <dbReference type="ARBA" id="ARBA00004202"/>
    </source>
</evidence>